<dbReference type="EMBL" id="VFIA01000047">
    <property type="protein sequence ID" value="MBC3794497.1"/>
    <property type="molecule type" value="Genomic_DNA"/>
</dbReference>
<sequence>MTSTTSYIGTNARISTAQVTLLVPHGTGPNQFQVSDLEGRMVGSQRMGWQLNARVNAPTENSNTDYLSFGFNNSSSPVLFDIPANQELALFSFKRTGPCLGVVQLFDNNSDPFRVPNSQSTNPGNQITIFGKRGDTYTGNYGGNASCAVQNPDLVATISGPSTLTVGMAASYTMLVQNIGNLTSGNSLTVSVGVPEVFTVNTINGSGWQCATVSESNGYRLHCVNTTPVVPGGYSSPLLLSVGSSGPPTTTLISGNVIGINEPATNNSFSKQVTIVSNPAVVEITPKGSFSCAGSAGSLVVGNYTLDNTSTYPSLTATKLAIYLPPTVSYRQASGSNWVCASPVPVGTNTVVSCTYTVGINGQTASTPLSVTLLQAVTGVSTLTATSTNSAKTNTVQTVLNLCDGARQADLSINATISNAAPQAGTTPVYTLRLSNAGPSSATGVQVKVTLPEGISLLSTTVTQGSFDIRTSIWSLAGIVSTTAVPVLSLALSVRADGPKTIEAEVIASSQPDPDSAPANRAVDEDDYSTLCVSVPLTICQGEYIRVSVNAATLPGEWIKDNTPLGITAKELLISTPGVYYYKVNPISGSREPLVCPTIVTQASTCCDPSLCIPITVRKSRIGS</sequence>
<dbReference type="Pfam" id="PF01345">
    <property type="entry name" value="DUF11"/>
    <property type="match status" value="1"/>
</dbReference>
<evidence type="ECO:0000313" key="2">
    <source>
        <dbReference type="EMBL" id="MBC3794497.1"/>
    </source>
</evidence>
<dbReference type="RefSeq" id="WP_186741085.1">
    <property type="nucleotide sequence ID" value="NZ_VFIA01000047.1"/>
</dbReference>
<keyword evidence="3" id="KW-1185">Reference proteome</keyword>
<gene>
    <name evidence="2" type="ORF">FH603_5026</name>
</gene>
<feature type="domain" description="DUF11" evidence="1">
    <location>
        <begin position="410"/>
        <end position="517"/>
    </location>
</feature>
<dbReference type="InterPro" id="IPR047589">
    <property type="entry name" value="DUF11_rpt"/>
</dbReference>
<protein>
    <submittedName>
        <fullName evidence="2">Repeat protein (TIGR01451 family)</fullName>
    </submittedName>
</protein>
<reference evidence="2 3" key="1">
    <citation type="submission" date="2019-06" db="EMBL/GenBank/DDBJ databases">
        <title>Spirosoma utsteinense sp. nov. isolated from Antarctic ice-free soils.</title>
        <authorList>
            <person name="Tahon G."/>
        </authorList>
    </citation>
    <scope>NUCLEOTIDE SEQUENCE [LARGE SCALE GENOMIC DNA]</scope>
    <source>
        <strain evidence="2 3">LMG 31447</strain>
    </source>
</reference>
<dbReference type="InterPro" id="IPR001434">
    <property type="entry name" value="OmcB-like_DUF11"/>
</dbReference>
<accession>A0ABR6WD65</accession>
<evidence type="ECO:0000259" key="1">
    <source>
        <dbReference type="Pfam" id="PF01345"/>
    </source>
</evidence>
<proteinExistence type="predicted"/>
<name>A0ABR6WD65_9BACT</name>
<comment type="caution">
    <text evidence="2">The sequence shown here is derived from an EMBL/GenBank/DDBJ whole genome shotgun (WGS) entry which is preliminary data.</text>
</comment>
<evidence type="ECO:0000313" key="3">
    <source>
        <dbReference type="Proteomes" id="UP000700732"/>
    </source>
</evidence>
<dbReference type="NCBIfam" id="TIGR01451">
    <property type="entry name" value="B_ant_repeat"/>
    <property type="match status" value="1"/>
</dbReference>
<organism evidence="2 3">
    <name type="scientific">Spirosoma utsteinense</name>
    <dbReference type="NCBI Taxonomy" id="2585773"/>
    <lineage>
        <taxon>Bacteria</taxon>
        <taxon>Pseudomonadati</taxon>
        <taxon>Bacteroidota</taxon>
        <taxon>Cytophagia</taxon>
        <taxon>Cytophagales</taxon>
        <taxon>Cytophagaceae</taxon>
        <taxon>Spirosoma</taxon>
    </lineage>
</organism>
<dbReference type="Proteomes" id="UP000700732">
    <property type="component" value="Unassembled WGS sequence"/>
</dbReference>